<evidence type="ECO:0000256" key="3">
    <source>
        <dbReference type="ARBA" id="ARBA00022676"/>
    </source>
</evidence>
<evidence type="ECO:0000313" key="13">
    <source>
        <dbReference type="Proteomes" id="UP000265801"/>
    </source>
</evidence>
<protein>
    <submittedName>
        <fullName evidence="12">L,D-transpeptidase</fullName>
    </submittedName>
</protein>
<keyword evidence="4" id="KW-0808">Transferase</keyword>
<evidence type="ECO:0000256" key="7">
    <source>
        <dbReference type="ARBA" id="ARBA00022984"/>
    </source>
</evidence>
<dbReference type="UniPathway" id="UPA00219"/>
<keyword evidence="13" id="KW-1185">Reference proteome</keyword>
<dbReference type="GO" id="GO:0008360">
    <property type="term" value="P:regulation of cell shape"/>
    <property type="evidence" value="ECO:0007669"/>
    <property type="project" value="UniProtKB-UniRule"/>
</dbReference>
<evidence type="ECO:0000256" key="2">
    <source>
        <dbReference type="ARBA" id="ARBA00005992"/>
    </source>
</evidence>
<keyword evidence="8 10" id="KW-0961">Cell wall biogenesis/degradation</keyword>
<comment type="similarity">
    <text evidence="2">Belongs to the YkuD family.</text>
</comment>
<dbReference type="GO" id="GO:0071972">
    <property type="term" value="F:peptidoglycan L,D-transpeptidase activity"/>
    <property type="evidence" value="ECO:0007669"/>
    <property type="project" value="TreeGrafter"/>
</dbReference>
<dbReference type="Pfam" id="PF03734">
    <property type="entry name" value="YkuD"/>
    <property type="match status" value="1"/>
</dbReference>
<keyword evidence="3" id="KW-0328">Glycosyltransferase</keyword>
<dbReference type="FunFam" id="2.40.440.10:FF:000003">
    <property type="entry name" value="L,D-transpeptidase YciB"/>
    <property type="match status" value="1"/>
</dbReference>
<dbReference type="EMBL" id="QXIR01000013">
    <property type="protein sequence ID" value="RIW33610.1"/>
    <property type="molecule type" value="Genomic_DNA"/>
</dbReference>
<feature type="domain" description="L,D-TPase catalytic" evidence="11">
    <location>
        <begin position="26"/>
        <end position="150"/>
    </location>
</feature>
<dbReference type="GO" id="GO:0071555">
    <property type="term" value="P:cell wall organization"/>
    <property type="evidence" value="ECO:0007669"/>
    <property type="project" value="UniProtKB-UniRule"/>
</dbReference>
<comment type="caution">
    <text evidence="12">The sequence shown here is derived from an EMBL/GenBank/DDBJ whole genome shotgun (WGS) entry which is preliminary data.</text>
</comment>
<feature type="active site" description="Nucleophile" evidence="10">
    <location>
        <position position="126"/>
    </location>
</feature>
<evidence type="ECO:0000259" key="11">
    <source>
        <dbReference type="PROSITE" id="PS52029"/>
    </source>
</evidence>
<evidence type="ECO:0000256" key="4">
    <source>
        <dbReference type="ARBA" id="ARBA00022679"/>
    </source>
</evidence>
<gene>
    <name evidence="12" type="ORF">D3H55_11050</name>
</gene>
<dbReference type="InterPro" id="IPR005490">
    <property type="entry name" value="LD_TPept_cat_dom"/>
</dbReference>
<dbReference type="CDD" id="cd16913">
    <property type="entry name" value="YkuD_like"/>
    <property type="match status" value="1"/>
</dbReference>
<dbReference type="PANTHER" id="PTHR30582">
    <property type="entry name" value="L,D-TRANSPEPTIDASE"/>
    <property type="match status" value="1"/>
</dbReference>
<dbReference type="RefSeq" id="WP_119546968.1">
    <property type="nucleotide sequence ID" value="NZ_QXIR01000013.1"/>
</dbReference>
<dbReference type="GO" id="GO:0018104">
    <property type="term" value="P:peptidoglycan-protein cross-linking"/>
    <property type="evidence" value="ECO:0007669"/>
    <property type="project" value="TreeGrafter"/>
</dbReference>
<dbReference type="GO" id="GO:0016757">
    <property type="term" value="F:glycosyltransferase activity"/>
    <property type="evidence" value="ECO:0007669"/>
    <property type="project" value="UniProtKB-KW"/>
</dbReference>
<dbReference type="GO" id="GO:0005576">
    <property type="term" value="C:extracellular region"/>
    <property type="evidence" value="ECO:0007669"/>
    <property type="project" value="TreeGrafter"/>
</dbReference>
<keyword evidence="5" id="KW-0378">Hydrolase</keyword>
<evidence type="ECO:0000256" key="1">
    <source>
        <dbReference type="ARBA" id="ARBA00004752"/>
    </source>
</evidence>
<accession>A0A3A1QYC7</accession>
<evidence type="ECO:0000256" key="5">
    <source>
        <dbReference type="ARBA" id="ARBA00022801"/>
    </source>
</evidence>
<keyword evidence="6 10" id="KW-0133">Cell shape</keyword>
<dbReference type="AlphaFoldDB" id="A0A3A1QYC7"/>
<dbReference type="Proteomes" id="UP000265801">
    <property type="component" value="Unassembled WGS sequence"/>
</dbReference>
<dbReference type="InterPro" id="IPR050979">
    <property type="entry name" value="LD-transpeptidase"/>
</dbReference>
<comment type="pathway">
    <text evidence="1 10">Cell wall biogenesis; peptidoglycan biosynthesis.</text>
</comment>
<dbReference type="PANTHER" id="PTHR30582:SF4">
    <property type="entry name" value="L,D-TRANSPEPTIDASE YQJB-RELATED"/>
    <property type="match status" value="1"/>
</dbReference>
<evidence type="ECO:0000256" key="9">
    <source>
        <dbReference type="ARBA" id="ARBA00060592"/>
    </source>
</evidence>
<dbReference type="OrthoDB" id="9787225at2"/>
<sequence>MRLLLSILLIVSPIWPLGKNPLPGDPFLIVNKQTNMVAFIQGGAIKGQYKAATGKTDDLTPQGLFTIIVKAKDPYYRKSDIPGGAPENPLGTRWMGFDANGTDGRMYGIHGTSRPDSIGKYVSNGCIRMLNSEVEALFDKVPQGTKVLIVKSRKSFEALAEEYGAMN</sequence>
<organism evidence="12 13">
    <name type="scientific">Bacillus salacetis</name>
    <dbReference type="NCBI Taxonomy" id="2315464"/>
    <lineage>
        <taxon>Bacteria</taxon>
        <taxon>Bacillati</taxon>
        <taxon>Bacillota</taxon>
        <taxon>Bacilli</taxon>
        <taxon>Bacillales</taxon>
        <taxon>Bacillaceae</taxon>
        <taxon>Bacillus</taxon>
    </lineage>
</organism>
<name>A0A3A1QYC7_9BACI</name>
<evidence type="ECO:0000256" key="10">
    <source>
        <dbReference type="PROSITE-ProRule" id="PRU01373"/>
    </source>
</evidence>
<evidence type="ECO:0000256" key="8">
    <source>
        <dbReference type="ARBA" id="ARBA00023316"/>
    </source>
</evidence>
<dbReference type="PROSITE" id="PS52029">
    <property type="entry name" value="LD_TPASE"/>
    <property type="match status" value="1"/>
</dbReference>
<proteinExistence type="inferred from homology"/>
<dbReference type="InterPro" id="IPR038063">
    <property type="entry name" value="Transpep_catalytic_dom"/>
</dbReference>
<reference evidence="12 13" key="1">
    <citation type="submission" date="2018-09" db="EMBL/GenBank/DDBJ databases">
        <title>Bacillus saliacetes sp. nov., isolated from Thai shrimp paste (Ka-pi).</title>
        <authorList>
            <person name="Daroonpunt R."/>
            <person name="Tanasupawat S."/>
            <person name="Yiamsombut S."/>
        </authorList>
    </citation>
    <scope>NUCLEOTIDE SEQUENCE [LARGE SCALE GENOMIC DNA]</scope>
    <source>
        <strain evidence="12 13">SKP7-4</strain>
    </source>
</reference>
<comment type="pathway">
    <text evidence="9">Glycan biosynthesis.</text>
</comment>
<evidence type="ECO:0000313" key="12">
    <source>
        <dbReference type="EMBL" id="RIW33610.1"/>
    </source>
</evidence>
<dbReference type="SUPFAM" id="SSF141523">
    <property type="entry name" value="L,D-transpeptidase catalytic domain-like"/>
    <property type="match status" value="1"/>
</dbReference>
<keyword evidence="7 10" id="KW-0573">Peptidoglycan synthesis</keyword>
<dbReference type="Gene3D" id="2.40.440.10">
    <property type="entry name" value="L,D-transpeptidase catalytic domain-like"/>
    <property type="match status" value="1"/>
</dbReference>
<evidence type="ECO:0000256" key="6">
    <source>
        <dbReference type="ARBA" id="ARBA00022960"/>
    </source>
</evidence>
<feature type="active site" description="Proton donor/acceptor" evidence="10">
    <location>
        <position position="110"/>
    </location>
</feature>